<evidence type="ECO:0000256" key="3">
    <source>
        <dbReference type="ARBA" id="ARBA00022475"/>
    </source>
</evidence>
<name>A0ABW6GXR4_9ACTN</name>
<evidence type="ECO:0000313" key="12">
    <source>
        <dbReference type="Proteomes" id="UP001599756"/>
    </source>
</evidence>
<dbReference type="SUPFAM" id="SSF103473">
    <property type="entry name" value="MFS general substrate transporter"/>
    <property type="match status" value="1"/>
</dbReference>
<feature type="transmembrane region" description="Helical" evidence="9">
    <location>
        <begin position="404"/>
        <end position="425"/>
    </location>
</feature>
<reference evidence="11 12" key="1">
    <citation type="submission" date="2024-09" db="EMBL/GenBank/DDBJ databases">
        <title>The Natural Products Discovery Center: Release of the First 8490 Sequenced Strains for Exploring Actinobacteria Biosynthetic Diversity.</title>
        <authorList>
            <person name="Kalkreuter E."/>
            <person name="Kautsar S.A."/>
            <person name="Yang D."/>
            <person name="Bader C.D."/>
            <person name="Teijaro C.N."/>
            <person name="Fluegel L."/>
            <person name="Davis C.M."/>
            <person name="Simpson J.R."/>
            <person name="Lauterbach L."/>
            <person name="Steele A.D."/>
            <person name="Gui C."/>
            <person name="Meng S."/>
            <person name="Li G."/>
            <person name="Viehrig K."/>
            <person name="Ye F."/>
            <person name="Su P."/>
            <person name="Kiefer A.F."/>
            <person name="Nichols A."/>
            <person name="Cepeda A.J."/>
            <person name="Yan W."/>
            <person name="Fan B."/>
            <person name="Jiang Y."/>
            <person name="Adhikari A."/>
            <person name="Zheng C.-J."/>
            <person name="Schuster L."/>
            <person name="Cowan T.M."/>
            <person name="Smanski M.J."/>
            <person name="Chevrette M.G."/>
            <person name="De Carvalho L.P.S."/>
            <person name="Shen B."/>
        </authorList>
    </citation>
    <scope>NUCLEOTIDE SEQUENCE [LARGE SCALE GENOMIC DNA]</scope>
    <source>
        <strain evidence="11 12">NPDC059500</strain>
    </source>
</reference>
<evidence type="ECO:0000256" key="8">
    <source>
        <dbReference type="SAM" id="MobiDB-lite"/>
    </source>
</evidence>
<evidence type="ECO:0000256" key="9">
    <source>
        <dbReference type="SAM" id="Phobius"/>
    </source>
</evidence>
<accession>A0ABW6GXR4</accession>
<dbReference type="Proteomes" id="UP001599756">
    <property type="component" value="Unassembled WGS sequence"/>
</dbReference>
<feature type="transmembrane region" description="Helical" evidence="9">
    <location>
        <begin position="303"/>
        <end position="326"/>
    </location>
</feature>
<keyword evidence="4 9" id="KW-0812">Transmembrane</keyword>
<feature type="transmembrane region" description="Helical" evidence="9">
    <location>
        <begin position="57"/>
        <end position="77"/>
    </location>
</feature>
<keyword evidence="12" id="KW-1185">Reference proteome</keyword>
<feature type="transmembrane region" description="Helical" evidence="9">
    <location>
        <begin position="235"/>
        <end position="255"/>
    </location>
</feature>
<dbReference type="InterPro" id="IPR036259">
    <property type="entry name" value="MFS_trans_sf"/>
</dbReference>
<dbReference type="PANTHER" id="PTHR42718">
    <property type="entry name" value="MAJOR FACILITATOR SUPERFAMILY MULTIDRUG TRANSPORTER MFSC"/>
    <property type="match status" value="1"/>
</dbReference>
<evidence type="ECO:0000256" key="1">
    <source>
        <dbReference type="ARBA" id="ARBA00004651"/>
    </source>
</evidence>
<dbReference type="InterPro" id="IPR011701">
    <property type="entry name" value="MFS"/>
</dbReference>
<keyword evidence="3" id="KW-1003">Cell membrane</keyword>
<dbReference type="PANTHER" id="PTHR42718:SF42">
    <property type="entry name" value="EXPORT PROTEIN"/>
    <property type="match status" value="1"/>
</dbReference>
<dbReference type="InterPro" id="IPR004638">
    <property type="entry name" value="EmrB-like"/>
</dbReference>
<feature type="transmembrane region" description="Helical" evidence="9">
    <location>
        <begin position="209"/>
        <end position="229"/>
    </location>
</feature>
<dbReference type="CDD" id="cd17321">
    <property type="entry name" value="MFS_MMR_MDR_like"/>
    <property type="match status" value="1"/>
</dbReference>
<feature type="transmembrane region" description="Helical" evidence="9">
    <location>
        <begin position="114"/>
        <end position="135"/>
    </location>
</feature>
<feature type="domain" description="Major facilitator superfamily (MFS) profile" evidence="10">
    <location>
        <begin position="23"/>
        <end position="468"/>
    </location>
</feature>
<evidence type="ECO:0000256" key="5">
    <source>
        <dbReference type="ARBA" id="ARBA00022989"/>
    </source>
</evidence>
<comment type="caution">
    <text evidence="11">The sequence shown here is derived from an EMBL/GenBank/DDBJ whole genome shotgun (WGS) entry which is preliminary data.</text>
</comment>
<dbReference type="NCBIfam" id="TIGR00711">
    <property type="entry name" value="efflux_EmrB"/>
    <property type="match status" value="1"/>
</dbReference>
<dbReference type="PRINTS" id="PR01036">
    <property type="entry name" value="TCRTETB"/>
</dbReference>
<dbReference type="Gene3D" id="1.20.1250.20">
    <property type="entry name" value="MFS general substrate transporter like domains"/>
    <property type="match status" value="1"/>
</dbReference>
<evidence type="ECO:0000259" key="10">
    <source>
        <dbReference type="PROSITE" id="PS50850"/>
    </source>
</evidence>
<dbReference type="Gene3D" id="1.20.1720.10">
    <property type="entry name" value="Multidrug resistance protein D"/>
    <property type="match status" value="1"/>
</dbReference>
<keyword evidence="5 9" id="KW-1133">Transmembrane helix</keyword>
<comment type="subcellular location">
    <subcellularLocation>
        <location evidence="1">Cell membrane</location>
        <topology evidence="1">Multi-pass membrane protein</topology>
    </subcellularLocation>
</comment>
<dbReference type="PROSITE" id="PS50850">
    <property type="entry name" value="MFS"/>
    <property type="match status" value="1"/>
</dbReference>
<feature type="transmembrane region" description="Helical" evidence="9">
    <location>
        <begin position="175"/>
        <end position="197"/>
    </location>
</feature>
<feature type="transmembrane region" description="Helical" evidence="9">
    <location>
        <begin position="22"/>
        <end position="45"/>
    </location>
</feature>
<feature type="transmembrane region" description="Helical" evidence="9">
    <location>
        <begin position="276"/>
        <end position="297"/>
    </location>
</feature>
<gene>
    <name evidence="11" type="ORF">ACFW88_01150</name>
</gene>
<feature type="compositionally biased region" description="Low complexity" evidence="8">
    <location>
        <begin position="573"/>
        <end position="585"/>
    </location>
</feature>
<feature type="compositionally biased region" description="Low complexity" evidence="8">
    <location>
        <begin position="592"/>
        <end position="608"/>
    </location>
</feature>
<sequence>MAVTARTRQNPDVRISSPTGKWILLTTVLGSSMALLDSTVVNVALPRIGRDLDASLAALQWTVNAYLVTLAGLILLGGSLGDRYGRRRIFVLGVCWFAAASLLCGLAPDPTVLIVARALQGVGGALLTPGSLALIQASFHPDDRSRAVGLWSGFGGIGAAVGPFLGGWLVDGPGWRWVFLLNVPLALLCAPIALRHVPESADDRAHGRFDVLGGTLCALSLALVTYALIEAGRDSVTVALTGAAGLLAAVAFVFVERRHPDPMLPLDVFASRQFTAVNLVTLCVYAAFGGFFFLTSLQLQVVAGYSALEAGVSLLPTTVLMLLFSARSGALADRIGPRLPLTAGPLLCAAAMLLMLRVGAGADYLTDVLPAVLVMGTGMVTLVAPLTATVLASVDTSRAGLASGVNNAAARAAGLVAVAALPLLTGMGPEAYRSPDAFDAAFDKAMPICAGVLVAGALLAVTTVRRPAPDCRHPECRTHAWTTAPPLESRGRREPPEPPELSGPSGPARLRPGAMPGPEASPGTGREASPGTGSEAFPDAGPEAPSGNGPQGPPGTRAEAVPPAEGAPPGPRPVTGAEAEPPADGAPRRPRPGAAPAPGTGAATAPGTDAPPGPGPTPHPPPGPTPPAPRPGTPHDPPGDAAD</sequence>
<feature type="transmembrane region" description="Helical" evidence="9">
    <location>
        <begin position="147"/>
        <end position="169"/>
    </location>
</feature>
<feature type="compositionally biased region" description="Pro residues" evidence="8">
    <location>
        <begin position="609"/>
        <end position="636"/>
    </location>
</feature>
<evidence type="ECO:0000256" key="6">
    <source>
        <dbReference type="ARBA" id="ARBA00023136"/>
    </source>
</evidence>
<feature type="region of interest" description="Disordered" evidence="8">
    <location>
        <begin position="482"/>
        <end position="643"/>
    </location>
</feature>
<feature type="transmembrane region" description="Helical" evidence="9">
    <location>
        <begin position="338"/>
        <end position="356"/>
    </location>
</feature>
<dbReference type="EMBL" id="JBHYTS010000001">
    <property type="protein sequence ID" value="MFE1749159.1"/>
    <property type="molecule type" value="Genomic_DNA"/>
</dbReference>
<protein>
    <submittedName>
        <fullName evidence="11">DHA2 family efflux MFS transporter permease subunit</fullName>
    </submittedName>
</protein>
<organism evidence="11 12">
    <name type="scientific">Streptomyces anandii</name>
    <dbReference type="NCBI Taxonomy" id="285454"/>
    <lineage>
        <taxon>Bacteria</taxon>
        <taxon>Bacillati</taxon>
        <taxon>Actinomycetota</taxon>
        <taxon>Actinomycetes</taxon>
        <taxon>Kitasatosporales</taxon>
        <taxon>Streptomycetaceae</taxon>
        <taxon>Streptomyces</taxon>
    </lineage>
</organism>
<dbReference type="InterPro" id="IPR020846">
    <property type="entry name" value="MFS_dom"/>
</dbReference>
<keyword evidence="7" id="KW-0046">Antibiotic resistance</keyword>
<evidence type="ECO:0000313" key="11">
    <source>
        <dbReference type="EMBL" id="MFE1749159.1"/>
    </source>
</evidence>
<dbReference type="Pfam" id="PF07690">
    <property type="entry name" value="MFS_1"/>
    <property type="match status" value="1"/>
</dbReference>
<evidence type="ECO:0000256" key="4">
    <source>
        <dbReference type="ARBA" id="ARBA00022692"/>
    </source>
</evidence>
<feature type="transmembrane region" description="Helical" evidence="9">
    <location>
        <begin position="445"/>
        <end position="464"/>
    </location>
</feature>
<keyword evidence="2" id="KW-0813">Transport</keyword>
<feature type="transmembrane region" description="Helical" evidence="9">
    <location>
        <begin position="89"/>
        <end position="108"/>
    </location>
</feature>
<proteinExistence type="predicted"/>
<dbReference type="RefSeq" id="WP_381839318.1">
    <property type="nucleotide sequence ID" value="NZ_JBHYTS010000001.1"/>
</dbReference>
<evidence type="ECO:0000256" key="2">
    <source>
        <dbReference type="ARBA" id="ARBA00022448"/>
    </source>
</evidence>
<feature type="transmembrane region" description="Helical" evidence="9">
    <location>
        <begin position="368"/>
        <end position="392"/>
    </location>
</feature>
<keyword evidence="6 9" id="KW-0472">Membrane</keyword>
<evidence type="ECO:0000256" key="7">
    <source>
        <dbReference type="ARBA" id="ARBA00023251"/>
    </source>
</evidence>